<proteinExistence type="predicted"/>
<feature type="region of interest" description="Disordered" evidence="1">
    <location>
        <begin position="1"/>
        <end position="83"/>
    </location>
</feature>
<dbReference type="EMBL" id="VXIV02002882">
    <property type="protein sequence ID" value="KAF6022199.1"/>
    <property type="molecule type" value="Genomic_DNA"/>
</dbReference>
<dbReference type="AlphaFoldDB" id="A0A7J7J7J5"/>
<name>A0A7J7J7J5_BUGNE</name>
<comment type="caution">
    <text evidence="2">The sequence shown here is derived from an EMBL/GenBank/DDBJ whole genome shotgun (WGS) entry which is preliminary data.</text>
</comment>
<evidence type="ECO:0000256" key="1">
    <source>
        <dbReference type="SAM" id="MobiDB-lite"/>
    </source>
</evidence>
<keyword evidence="3" id="KW-1185">Reference proteome</keyword>
<dbReference type="Proteomes" id="UP000593567">
    <property type="component" value="Unassembled WGS sequence"/>
</dbReference>
<organism evidence="2 3">
    <name type="scientific">Bugula neritina</name>
    <name type="common">Brown bryozoan</name>
    <name type="synonym">Sertularia neritina</name>
    <dbReference type="NCBI Taxonomy" id="10212"/>
    <lineage>
        <taxon>Eukaryota</taxon>
        <taxon>Metazoa</taxon>
        <taxon>Spiralia</taxon>
        <taxon>Lophotrochozoa</taxon>
        <taxon>Bryozoa</taxon>
        <taxon>Gymnolaemata</taxon>
        <taxon>Cheilostomatida</taxon>
        <taxon>Flustrina</taxon>
        <taxon>Buguloidea</taxon>
        <taxon>Bugulidae</taxon>
        <taxon>Bugula</taxon>
    </lineage>
</organism>
<protein>
    <submittedName>
        <fullName evidence="2">Uncharacterized protein</fullName>
    </submittedName>
</protein>
<gene>
    <name evidence="2" type="ORF">EB796_019489</name>
</gene>
<feature type="compositionally biased region" description="Low complexity" evidence="1">
    <location>
        <begin position="1"/>
        <end position="16"/>
    </location>
</feature>
<evidence type="ECO:0000313" key="3">
    <source>
        <dbReference type="Proteomes" id="UP000593567"/>
    </source>
</evidence>
<evidence type="ECO:0000313" key="2">
    <source>
        <dbReference type="EMBL" id="KAF6022199.1"/>
    </source>
</evidence>
<accession>A0A7J7J7J5</accession>
<feature type="compositionally biased region" description="Polar residues" evidence="1">
    <location>
        <begin position="37"/>
        <end position="74"/>
    </location>
</feature>
<reference evidence="2" key="1">
    <citation type="submission" date="2020-06" db="EMBL/GenBank/DDBJ databases">
        <title>Draft genome of Bugula neritina, a colonial animal packing powerful symbionts and potential medicines.</title>
        <authorList>
            <person name="Rayko M."/>
        </authorList>
    </citation>
    <scope>NUCLEOTIDE SEQUENCE [LARGE SCALE GENOMIC DNA]</scope>
    <source>
        <strain evidence="2">Kwan_BN1</strain>
    </source>
</reference>
<sequence length="119" mass="13290">MSWNTNNWNSDGNNFNFVGTSDRKVSQSQWRAPTPQQPYTQYTHNGPTSQPRSFSWDAQSQKPLWGKSQISNNEDVMPTGRAKNPCMQLASGNNSTGGMDLIFTSKVITTGIKIMIECI</sequence>